<dbReference type="EMBL" id="CP003219">
    <property type="protein sequence ID" value="AEW93794.1"/>
    <property type="molecule type" value="Genomic_DNA"/>
</dbReference>
<feature type="signal peptide" evidence="3">
    <location>
        <begin position="1"/>
        <end position="23"/>
    </location>
</feature>
<feature type="transmembrane region" description="Helical" evidence="2">
    <location>
        <begin position="192"/>
        <end position="211"/>
    </location>
</feature>
<gene>
    <name evidence="4" type="ordered locus">SCATT_14230</name>
</gene>
<dbReference type="Proteomes" id="UP000007842">
    <property type="component" value="Chromosome"/>
</dbReference>
<name>F8K379_STREN</name>
<evidence type="ECO:0000256" key="1">
    <source>
        <dbReference type="SAM" id="MobiDB-lite"/>
    </source>
</evidence>
<dbReference type="KEGG" id="scy:SCATT_14230"/>
<keyword evidence="3" id="KW-0732">Signal</keyword>
<evidence type="ECO:0000313" key="4">
    <source>
        <dbReference type="EMBL" id="AEW93794.1"/>
    </source>
</evidence>
<accession>F8K379</accession>
<keyword evidence="2" id="KW-0472">Membrane</keyword>
<evidence type="ECO:0000256" key="2">
    <source>
        <dbReference type="SAM" id="Phobius"/>
    </source>
</evidence>
<dbReference type="AlphaFoldDB" id="F8K379"/>
<sequence>MTVRVRHAVAATALATAALPVLAAPAHAAGYRYWSFWERDHATWRFAQSGPATTTPKDGAVEGWRFAVTADSASAAKPRGPADFDTICAGTAAKDGMKRVALVLDFGVPEDAPAGDTPPQEHTACARLPVDGTAAEAVATVAKPLRYNSAGMLCAIAGYPQTGCGEQVSSPAPAHPTASAAPPRPGGSGGPSAGLLAGIAVVVVVGGAAVWQARRRRP</sequence>
<dbReference type="HOGENOM" id="CLU_067571_0_0_11"/>
<dbReference type="OrthoDB" id="3530682at2"/>
<keyword evidence="5" id="KW-1185">Reference proteome</keyword>
<dbReference type="NCBIfam" id="NF040681">
    <property type="entry name" value="GPS-CTERM"/>
    <property type="match status" value="1"/>
</dbReference>
<evidence type="ECO:0000256" key="3">
    <source>
        <dbReference type="SAM" id="SignalP"/>
    </source>
</evidence>
<dbReference type="STRING" id="1003195.SCATT_14230"/>
<reference evidence="5" key="1">
    <citation type="submission" date="2011-12" db="EMBL/GenBank/DDBJ databases">
        <title>Complete genome sequence of Streptomyces cattleya strain DSM 46488.</title>
        <authorList>
            <person name="Ou H.-Y."/>
            <person name="Li P."/>
            <person name="Zhao C."/>
            <person name="O'Hagan D."/>
            <person name="Deng Z."/>
        </authorList>
    </citation>
    <scope>NUCLEOTIDE SEQUENCE [LARGE SCALE GENOMIC DNA]</scope>
    <source>
        <strain evidence="5">ATCC 35852 / DSM 46488 / JCM 4925 / NBRC 14057 / NRRL 8057</strain>
    </source>
</reference>
<dbReference type="KEGG" id="sct:SCAT_1420"/>
<keyword evidence="2" id="KW-1133">Transmembrane helix</keyword>
<dbReference type="NCBIfam" id="NF040672">
    <property type="entry name" value="SCO2322_fam"/>
    <property type="match status" value="1"/>
</dbReference>
<evidence type="ECO:0000313" key="5">
    <source>
        <dbReference type="Proteomes" id="UP000007842"/>
    </source>
</evidence>
<organism evidence="4 5">
    <name type="scientific">Streptantibioticus cattleyicolor (strain ATCC 35852 / DSM 46488 / JCM 4925 / NBRC 14057 / NRRL 8057)</name>
    <name type="common">Streptomyces cattleya</name>
    <dbReference type="NCBI Taxonomy" id="1003195"/>
    <lineage>
        <taxon>Bacteria</taxon>
        <taxon>Bacillati</taxon>
        <taxon>Actinomycetota</taxon>
        <taxon>Actinomycetes</taxon>
        <taxon>Kitasatosporales</taxon>
        <taxon>Streptomycetaceae</taxon>
        <taxon>Streptantibioticus</taxon>
    </lineage>
</organism>
<proteinExistence type="predicted"/>
<feature type="region of interest" description="Disordered" evidence="1">
    <location>
        <begin position="165"/>
        <end position="191"/>
    </location>
</feature>
<feature type="chain" id="PRO_5039602033" evidence="3">
    <location>
        <begin position="24"/>
        <end position="218"/>
    </location>
</feature>
<dbReference type="eggNOG" id="ENOG50332M6">
    <property type="taxonomic scope" value="Bacteria"/>
</dbReference>
<dbReference type="InterPro" id="IPR047703">
    <property type="entry name" value="SCO2322-like"/>
</dbReference>
<feature type="compositionally biased region" description="Low complexity" evidence="1">
    <location>
        <begin position="169"/>
        <end position="181"/>
    </location>
</feature>
<dbReference type="InterPro" id="IPR047704">
    <property type="entry name" value="GPS-CTERM"/>
</dbReference>
<dbReference type="PATRIC" id="fig|1003195.11.peg.3003"/>
<keyword evidence="2" id="KW-0812">Transmembrane</keyword>
<accession>G8WZ45</accession>
<protein>
    <submittedName>
        <fullName evidence="4">Secreted protein</fullName>
    </submittedName>
</protein>
<dbReference type="RefSeq" id="WP_014142178.1">
    <property type="nucleotide sequence ID" value="NC_016111.1"/>
</dbReference>